<evidence type="ECO:0000313" key="2">
    <source>
        <dbReference type="EMBL" id="MBW4662191.1"/>
    </source>
</evidence>
<feature type="compositionally biased region" description="Polar residues" evidence="1">
    <location>
        <begin position="12"/>
        <end position="29"/>
    </location>
</feature>
<feature type="region of interest" description="Disordered" evidence="1">
    <location>
        <begin position="1"/>
        <end position="43"/>
    </location>
</feature>
<dbReference type="Proteomes" id="UP000757435">
    <property type="component" value="Unassembled WGS sequence"/>
</dbReference>
<reference evidence="2" key="1">
    <citation type="submission" date="2021-05" db="EMBL/GenBank/DDBJ databases">
        <authorList>
            <person name="Pietrasiak N."/>
            <person name="Ward R."/>
            <person name="Stajich J.E."/>
            <person name="Kurbessoian T."/>
        </authorList>
    </citation>
    <scope>NUCLEOTIDE SEQUENCE</scope>
    <source>
        <strain evidence="2">UHER 2000/2452</strain>
    </source>
</reference>
<evidence type="ECO:0000313" key="3">
    <source>
        <dbReference type="Proteomes" id="UP000757435"/>
    </source>
</evidence>
<reference evidence="2" key="2">
    <citation type="journal article" date="2022" name="Microbiol. Resour. Announc.">
        <title>Metagenome Sequencing to Explore Phylogenomics of Terrestrial Cyanobacteria.</title>
        <authorList>
            <person name="Ward R.D."/>
            <person name="Stajich J.E."/>
            <person name="Johansen J.R."/>
            <person name="Huntemann M."/>
            <person name="Clum A."/>
            <person name="Foster B."/>
            <person name="Foster B."/>
            <person name="Roux S."/>
            <person name="Palaniappan K."/>
            <person name="Varghese N."/>
            <person name="Mukherjee S."/>
            <person name="Reddy T.B.K."/>
            <person name="Daum C."/>
            <person name="Copeland A."/>
            <person name="Chen I.A."/>
            <person name="Ivanova N.N."/>
            <person name="Kyrpides N.C."/>
            <person name="Shapiro N."/>
            <person name="Eloe-Fadrosh E.A."/>
            <person name="Pietrasiak N."/>
        </authorList>
    </citation>
    <scope>NUCLEOTIDE SEQUENCE</scope>
    <source>
        <strain evidence="2">UHER 2000/2452</strain>
    </source>
</reference>
<dbReference type="EMBL" id="JAHHHD010000062">
    <property type="protein sequence ID" value="MBW4662191.1"/>
    <property type="molecule type" value="Genomic_DNA"/>
</dbReference>
<protein>
    <submittedName>
        <fullName evidence="2">Uncharacterized protein</fullName>
    </submittedName>
</protein>
<organism evidence="2 3">
    <name type="scientific">Drouetiella hepatica Uher 2000/2452</name>
    <dbReference type="NCBI Taxonomy" id="904376"/>
    <lineage>
        <taxon>Bacteria</taxon>
        <taxon>Bacillati</taxon>
        <taxon>Cyanobacteriota</taxon>
        <taxon>Cyanophyceae</taxon>
        <taxon>Oculatellales</taxon>
        <taxon>Oculatellaceae</taxon>
        <taxon>Drouetiella</taxon>
    </lineage>
</organism>
<comment type="caution">
    <text evidence="2">The sequence shown here is derived from an EMBL/GenBank/DDBJ whole genome shotgun (WGS) entry which is preliminary data.</text>
</comment>
<accession>A0A951QI18</accession>
<dbReference type="NCBIfam" id="NF046006">
    <property type="entry name" value="MAG6450_fam"/>
    <property type="match status" value="1"/>
</dbReference>
<name>A0A951QI18_9CYAN</name>
<sequence>MATKKKLPHLPETQNKGRIPASATQGRQDGSTDDQHPSFRFTNADGNRYKLSAWKPAEIDDLIGALKKIEKHTWAQIKSQGSKNRGESVGCGFKIIENHPQLPASISEDINISEMRVCQKKRIFGFRIPSSPIYCIVWFDRDHSVCRE</sequence>
<dbReference type="AlphaFoldDB" id="A0A951QI18"/>
<gene>
    <name evidence="2" type="ORF">KME15_26360</name>
</gene>
<evidence type="ECO:0000256" key="1">
    <source>
        <dbReference type="SAM" id="MobiDB-lite"/>
    </source>
</evidence>
<proteinExistence type="predicted"/>